<organism evidence="1 2">
    <name type="scientific">Gossypium barbadense</name>
    <name type="common">Sea Island cotton</name>
    <name type="synonym">Hibiscus barbadensis</name>
    <dbReference type="NCBI Taxonomy" id="3634"/>
    <lineage>
        <taxon>Eukaryota</taxon>
        <taxon>Viridiplantae</taxon>
        <taxon>Streptophyta</taxon>
        <taxon>Embryophyta</taxon>
        <taxon>Tracheophyta</taxon>
        <taxon>Spermatophyta</taxon>
        <taxon>Magnoliopsida</taxon>
        <taxon>eudicotyledons</taxon>
        <taxon>Gunneridae</taxon>
        <taxon>Pentapetalae</taxon>
        <taxon>rosids</taxon>
        <taxon>malvids</taxon>
        <taxon>Malvales</taxon>
        <taxon>Malvaceae</taxon>
        <taxon>Malvoideae</taxon>
        <taxon>Gossypium</taxon>
    </lineage>
</organism>
<protein>
    <submittedName>
        <fullName evidence="1">Uncharacterized protein</fullName>
    </submittedName>
</protein>
<gene>
    <name evidence="1" type="ORF">GOBAR_AA01287</name>
</gene>
<evidence type="ECO:0000313" key="2">
    <source>
        <dbReference type="Proteomes" id="UP000239757"/>
    </source>
</evidence>
<sequence>MKARALDSTTRNGDFLDVLLDQWEENRSILNRNTIKPLIQIWRYGATDENLLRNIHYSALEQTQIDVQTLEGQMEPEVLLAGNLDGSFRSQKLKDLVWKTVESAGKPNLSDYFSVLKRVVNGLLKTSLRPPSGSTTTLSIVQDIFLWHELAQCLVSIIKSMGAWMDQQLKISDSDLPRSFESGTSLERPSTSII</sequence>
<dbReference type="OrthoDB" id="2789670at2759"/>
<accession>A0A2P5YUM0</accession>
<dbReference type="AlphaFoldDB" id="A0A2P5YUM0"/>
<dbReference type="Proteomes" id="UP000239757">
    <property type="component" value="Unassembled WGS sequence"/>
</dbReference>
<proteinExistence type="predicted"/>
<name>A0A2P5YUM0_GOSBA</name>
<dbReference type="EMBL" id="KZ662777">
    <property type="protein sequence ID" value="PPS19300.1"/>
    <property type="molecule type" value="Genomic_DNA"/>
</dbReference>
<evidence type="ECO:0000313" key="1">
    <source>
        <dbReference type="EMBL" id="PPS19300.1"/>
    </source>
</evidence>
<reference evidence="1 2" key="1">
    <citation type="submission" date="2015-01" db="EMBL/GenBank/DDBJ databases">
        <title>Genome of allotetraploid Gossypium barbadense reveals genomic plasticity and fiber elongation in cotton evolution.</title>
        <authorList>
            <person name="Chen X."/>
            <person name="Liu X."/>
            <person name="Zhao B."/>
            <person name="Zheng H."/>
            <person name="Hu Y."/>
            <person name="Lu G."/>
            <person name="Yang C."/>
            <person name="Chen J."/>
            <person name="Shan C."/>
            <person name="Zhang L."/>
            <person name="Zhou Y."/>
            <person name="Wang L."/>
            <person name="Guo W."/>
            <person name="Bai Y."/>
            <person name="Ruan J."/>
            <person name="Shangguan X."/>
            <person name="Mao Y."/>
            <person name="Jiang J."/>
            <person name="Zhu Y."/>
            <person name="Lei J."/>
            <person name="Kang H."/>
            <person name="Chen S."/>
            <person name="He X."/>
            <person name="Wang R."/>
            <person name="Wang Y."/>
            <person name="Chen J."/>
            <person name="Wang L."/>
            <person name="Yu S."/>
            <person name="Wang B."/>
            <person name="Wei J."/>
            <person name="Song S."/>
            <person name="Lu X."/>
            <person name="Gao Z."/>
            <person name="Gu W."/>
            <person name="Deng X."/>
            <person name="Ma D."/>
            <person name="Wang S."/>
            <person name="Liang W."/>
            <person name="Fang L."/>
            <person name="Cai C."/>
            <person name="Zhu X."/>
            <person name="Zhou B."/>
            <person name="Zhang Y."/>
            <person name="Chen Z."/>
            <person name="Xu S."/>
            <person name="Zhu R."/>
            <person name="Wang S."/>
            <person name="Zhang T."/>
            <person name="Zhao G."/>
        </authorList>
    </citation>
    <scope>NUCLEOTIDE SEQUENCE [LARGE SCALE GENOMIC DNA]</scope>
    <source>
        <strain evidence="2">cv. Xinhai21</strain>
        <tissue evidence="1">Leaf</tissue>
    </source>
</reference>